<evidence type="ECO:0000313" key="1">
    <source>
        <dbReference type="EMBL" id="CAJ2666343.1"/>
    </source>
</evidence>
<gene>
    <name evidence="1" type="ORF">MILVUS5_LOCUS31150</name>
</gene>
<reference evidence="1" key="1">
    <citation type="submission" date="2023-10" db="EMBL/GenBank/DDBJ databases">
        <authorList>
            <person name="Rodriguez Cubillos JULIANA M."/>
            <person name="De Vega J."/>
        </authorList>
    </citation>
    <scope>NUCLEOTIDE SEQUENCE</scope>
</reference>
<organism evidence="1 2">
    <name type="scientific">Trifolium pratense</name>
    <name type="common">Red clover</name>
    <dbReference type="NCBI Taxonomy" id="57577"/>
    <lineage>
        <taxon>Eukaryota</taxon>
        <taxon>Viridiplantae</taxon>
        <taxon>Streptophyta</taxon>
        <taxon>Embryophyta</taxon>
        <taxon>Tracheophyta</taxon>
        <taxon>Spermatophyta</taxon>
        <taxon>Magnoliopsida</taxon>
        <taxon>eudicotyledons</taxon>
        <taxon>Gunneridae</taxon>
        <taxon>Pentapetalae</taxon>
        <taxon>rosids</taxon>
        <taxon>fabids</taxon>
        <taxon>Fabales</taxon>
        <taxon>Fabaceae</taxon>
        <taxon>Papilionoideae</taxon>
        <taxon>50 kb inversion clade</taxon>
        <taxon>NPAAA clade</taxon>
        <taxon>Hologalegina</taxon>
        <taxon>IRL clade</taxon>
        <taxon>Trifolieae</taxon>
        <taxon>Trifolium</taxon>
    </lineage>
</organism>
<protein>
    <submittedName>
        <fullName evidence="1">Uncharacterized protein</fullName>
    </submittedName>
</protein>
<keyword evidence="2" id="KW-1185">Reference proteome</keyword>
<comment type="caution">
    <text evidence="1">The sequence shown here is derived from an EMBL/GenBank/DDBJ whole genome shotgun (WGS) entry which is preliminary data.</text>
</comment>
<dbReference type="EMBL" id="CASHSV030000513">
    <property type="protein sequence ID" value="CAJ2666343.1"/>
    <property type="molecule type" value="Genomic_DNA"/>
</dbReference>
<accession>A0ACB0LAD1</accession>
<sequence length="83" mass="9078">MAKTLKFVSTIILVIFLFFITNLEEVASTGNEVATILWLKLPYTVNPTTVKCKSPNDCPEITLKPNTIIALCVGGFCQDANLS</sequence>
<dbReference type="Proteomes" id="UP001177021">
    <property type="component" value="Unassembled WGS sequence"/>
</dbReference>
<proteinExistence type="predicted"/>
<name>A0ACB0LAD1_TRIPR</name>
<evidence type="ECO:0000313" key="2">
    <source>
        <dbReference type="Proteomes" id="UP001177021"/>
    </source>
</evidence>